<proteinExistence type="predicted"/>
<feature type="transmembrane region" description="Helical" evidence="1">
    <location>
        <begin position="197"/>
        <end position="217"/>
    </location>
</feature>
<dbReference type="SUPFAM" id="SSF50104">
    <property type="entry name" value="Translation proteins SH3-like domain"/>
    <property type="match status" value="1"/>
</dbReference>
<keyword evidence="3" id="KW-1185">Reference proteome</keyword>
<accession>A0ABR3EJ65</accession>
<evidence type="ECO:0008006" key="4">
    <source>
        <dbReference type="Google" id="ProtNLM"/>
    </source>
</evidence>
<evidence type="ECO:0000313" key="3">
    <source>
        <dbReference type="Proteomes" id="UP001465976"/>
    </source>
</evidence>
<gene>
    <name evidence="2" type="ORF">V5O48_019173</name>
</gene>
<keyword evidence="1" id="KW-1133">Transmembrane helix</keyword>
<organism evidence="2 3">
    <name type="scientific">Marasmius crinis-equi</name>
    <dbReference type="NCBI Taxonomy" id="585013"/>
    <lineage>
        <taxon>Eukaryota</taxon>
        <taxon>Fungi</taxon>
        <taxon>Dikarya</taxon>
        <taxon>Basidiomycota</taxon>
        <taxon>Agaricomycotina</taxon>
        <taxon>Agaricomycetes</taxon>
        <taxon>Agaricomycetidae</taxon>
        <taxon>Agaricales</taxon>
        <taxon>Marasmiineae</taxon>
        <taxon>Marasmiaceae</taxon>
        <taxon>Marasmius</taxon>
    </lineage>
</organism>
<dbReference type="EMBL" id="JBAHYK010004269">
    <property type="protein sequence ID" value="KAL0562905.1"/>
    <property type="molecule type" value="Genomic_DNA"/>
</dbReference>
<protein>
    <recommendedName>
        <fullName evidence="4">KOW domain-containing protein</fullName>
    </recommendedName>
</protein>
<reference evidence="2 3" key="1">
    <citation type="submission" date="2024-02" db="EMBL/GenBank/DDBJ databases">
        <title>A draft genome for the cacao thread blight pathogen Marasmius crinis-equi.</title>
        <authorList>
            <person name="Cohen S.P."/>
            <person name="Baruah I.K."/>
            <person name="Amoako-Attah I."/>
            <person name="Bukari Y."/>
            <person name="Meinhardt L.W."/>
            <person name="Bailey B.A."/>
        </authorList>
    </citation>
    <scope>NUCLEOTIDE SEQUENCE [LARGE SCALE GENOMIC DNA]</scope>
    <source>
        <strain evidence="2 3">GH-76</strain>
    </source>
</reference>
<evidence type="ECO:0000256" key="1">
    <source>
        <dbReference type="SAM" id="Phobius"/>
    </source>
</evidence>
<evidence type="ECO:0000313" key="2">
    <source>
        <dbReference type="EMBL" id="KAL0562905.1"/>
    </source>
</evidence>
<dbReference type="InterPro" id="IPR008991">
    <property type="entry name" value="Translation_prot_SH3-like_sf"/>
</dbReference>
<keyword evidence="1" id="KW-0812">Transmembrane</keyword>
<sequence>FSGTQPQTAIVDFPDGSFPAPTRELLKTHRVDDWVIVQKGVHRGKTGLVLSRGDTLMLVLLPEEKRVVSLHVNTAKSIAPLVEGRSELVNPQQAMVGIGAQKELVTVPWRGTNVRITSGQFRDSQGVVQSAERVEGHEGRRLLIGIWLDIQLRLVFVDYDKVVHLGAFKKLNNWQPLSPKQHTIYGLSTPMLVGRELWLGTRVIVLVFKPGLILFIFTND</sequence>
<feature type="non-terminal residue" evidence="2">
    <location>
        <position position="1"/>
    </location>
</feature>
<name>A0ABR3EJ65_9AGAR</name>
<keyword evidence="1" id="KW-0472">Membrane</keyword>
<comment type="caution">
    <text evidence="2">The sequence shown here is derived from an EMBL/GenBank/DDBJ whole genome shotgun (WGS) entry which is preliminary data.</text>
</comment>
<dbReference type="Proteomes" id="UP001465976">
    <property type="component" value="Unassembled WGS sequence"/>
</dbReference>